<dbReference type="EMBL" id="ON911539">
    <property type="protein sequence ID" value="UVB02988.1"/>
    <property type="molecule type" value="Genomic_DNA"/>
</dbReference>
<sequence length="181" mass="19670">MSKTYFGITRAKGTNTIVGVVANTSLTGARPATTEEVQAILSTIKPAATPSLSDALRDGTYPHTVVVWDKRAAARAAIGALESFESPRFDYGVGEFGDKVRSVKPVLGWRIKYDGDYIRCFNSVYDGATVRIDGNEHNTDESNLLFPTRAAARRVVDEELGDKRSKANPSGYFIEAVYADA</sequence>
<accession>A0A976XHD9</accession>
<dbReference type="Proteomes" id="UP001064200">
    <property type="component" value="Segment"/>
</dbReference>
<reference evidence="1" key="1">
    <citation type="submission" date="2022-06" db="EMBL/GenBank/DDBJ databases">
        <title>Comparative analysis of new lytic phages for the biological control of phytopathogenic Xanthomonas spp.</title>
        <authorList>
            <person name="Domingo-Calap M.L."/>
            <person name="Bernabeu-Gimeno M."/>
            <person name="Aure C.M."/>
            <person name="Marco-Noales E."/>
            <person name="Domingo-Calap P."/>
        </authorList>
    </citation>
    <scope>NUCLEOTIDE SEQUENCE</scope>
</reference>
<evidence type="ECO:0000313" key="2">
    <source>
        <dbReference type="Proteomes" id="UP001064200"/>
    </source>
</evidence>
<proteinExistence type="predicted"/>
<gene>
    <name evidence="1" type="ORF">IVIADoCa2_11</name>
</gene>
<protein>
    <submittedName>
        <fullName evidence="1">Uncharacterized protein</fullName>
    </submittedName>
</protein>
<evidence type="ECO:0000313" key="1">
    <source>
        <dbReference type="EMBL" id="UVB02988.1"/>
    </source>
</evidence>
<name>A0A976XHD9_9CAUD</name>
<organism evidence="1 2">
    <name type="scientific">Xanthomonas phage vB_Xar_IVIA-DoCa2</name>
    <dbReference type="NCBI Taxonomy" id="2970491"/>
    <lineage>
        <taxon>Viruses</taxon>
        <taxon>Duplodnaviria</taxon>
        <taxon>Heunggongvirae</taxon>
        <taxon>Uroviricota</taxon>
        <taxon>Caudoviricetes</taxon>
        <taxon>Autographivirales</taxon>
        <taxon>Autonotataviridae</taxon>
        <taxon>Gujervirinae</taxon>
        <taxon>Pradovirus</taxon>
        <taxon>Pradovirus IVIADoCa2</taxon>
    </lineage>
</organism>
<keyword evidence="2" id="KW-1185">Reference proteome</keyword>